<evidence type="ECO:0000256" key="3">
    <source>
        <dbReference type="ARBA" id="ARBA00022729"/>
    </source>
</evidence>
<gene>
    <name evidence="9" type="ORF">BaRGS_00017985</name>
</gene>
<dbReference type="PANTHER" id="PTHR43108">
    <property type="entry name" value="N-ACETYLGLUCOSAMINE-6-SULFATASE FAMILY MEMBER"/>
    <property type="match status" value="1"/>
</dbReference>
<dbReference type="PANTHER" id="PTHR43108:SF8">
    <property type="entry name" value="SD21168P"/>
    <property type="match status" value="1"/>
</dbReference>
<dbReference type="Pfam" id="PF00884">
    <property type="entry name" value="Sulfatase"/>
    <property type="match status" value="1"/>
</dbReference>
<feature type="modified residue" description="3-oxoalanine (Cys)" evidence="6">
    <location>
        <position position="64"/>
    </location>
</feature>
<dbReference type="InterPro" id="IPR024607">
    <property type="entry name" value="Sulfatase_CS"/>
</dbReference>
<dbReference type="InterPro" id="IPR000917">
    <property type="entry name" value="Sulfatase_N"/>
</dbReference>
<keyword evidence="10" id="KW-1185">Reference proteome</keyword>
<evidence type="ECO:0000256" key="7">
    <source>
        <dbReference type="SAM" id="SignalP"/>
    </source>
</evidence>
<evidence type="ECO:0000313" key="9">
    <source>
        <dbReference type="EMBL" id="KAK7490756.1"/>
    </source>
</evidence>
<dbReference type="PROSITE" id="PS00523">
    <property type="entry name" value="SULFATASE_1"/>
    <property type="match status" value="1"/>
</dbReference>
<feature type="non-terminal residue" evidence="9">
    <location>
        <position position="489"/>
    </location>
</feature>
<dbReference type="EMBL" id="JACVVK020000123">
    <property type="protein sequence ID" value="KAK7490756.1"/>
    <property type="molecule type" value="Genomic_DNA"/>
</dbReference>
<keyword evidence="5" id="KW-0325">Glycoprotein</keyword>
<evidence type="ECO:0000259" key="8">
    <source>
        <dbReference type="Pfam" id="PF00884"/>
    </source>
</evidence>
<comment type="similarity">
    <text evidence="2">Belongs to the sulfatase family.</text>
</comment>
<name>A0ABD0KUI0_9CAEN</name>
<accession>A0ABD0KUI0</accession>
<dbReference type="PIRSF" id="PIRSF036666">
    <property type="entry name" value="G6S"/>
    <property type="match status" value="1"/>
</dbReference>
<feature type="domain" description="Sulfatase N-terminal" evidence="8">
    <location>
        <begin position="20"/>
        <end position="349"/>
    </location>
</feature>
<dbReference type="InterPro" id="IPR017850">
    <property type="entry name" value="Alkaline_phosphatase_core_sf"/>
</dbReference>
<evidence type="ECO:0000313" key="10">
    <source>
        <dbReference type="Proteomes" id="UP001519460"/>
    </source>
</evidence>
<dbReference type="InterPro" id="IPR012251">
    <property type="entry name" value="GlcNAc_6-SO4ase"/>
</dbReference>
<feature type="chain" id="PRO_5044804227" description="Sulfatase N-terminal domain-containing protein" evidence="7">
    <location>
        <begin position="19"/>
        <end position="489"/>
    </location>
</feature>
<dbReference type="AlphaFoldDB" id="A0ABD0KUI0"/>
<keyword evidence="3 7" id="KW-0732">Signal</keyword>
<protein>
    <recommendedName>
        <fullName evidence="8">Sulfatase N-terminal domain-containing protein</fullName>
    </recommendedName>
</protein>
<dbReference type="Proteomes" id="UP001519460">
    <property type="component" value="Unassembled WGS sequence"/>
</dbReference>
<comment type="caution">
    <text evidence="9">The sequence shown here is derived from an EMBL/GenBank/DDBJ whole genome shotgun (WGS) entry which is preliminary data.</text>
</comment>
<comment type="cofactor">
    <cofactor evidence="1">
        <name>Ca(2+)</name>
        <dbReference type="ChEBI" id="CHEBI:29108"/>
    </cofactor>
</comment>
<proteinExistence type="inferred from homology"/>
<dbReference type="CDD" id="cd16147">
    <property type="entry name" value="G6S"/>
    <property type="match status" value="1"/>
</dbReference>
<sequence length="489" mass="54838">MLQWLCATFLIAAAQNTGKPNIVFVLTDDQDLVLGGMDPMQKTVNLIGKQGITFDNAFVSVPICCPSRSSILTGKFLHNHGTINNTIEGGCSSTSWQQTQEPEAFSVYLQQQGYTTLYAGKYLNRYGFDAVGGVAHVPPGWDFWYGLVGNSVYYDYKLSVNGTLETHGHDYLEDYLTDLIVSPLDNTNRKAQDFLDKLRDDSPPFFLMLSTPACHEPFPSAPQYSHFYRSAQAPRDHGSFNVKAQDKHWLMEQPIIPILRTLLSVDDMVEDVYNTLRRKNLLDNTYIFFTSDHGYHLGQFGLPYDKREPYEFDIRVPMMVKGPGVKPGLVSQESPMNIDLGPTFIALAGGAVPPQMDGKSMVPLWQDPSSAQNFRPNVLVEYSGEGKQTIPNCPQLEGQDVFNCNYLAHCVCEDAWNNTWSCVRVTSDQSIYKYCEFVDNENFVELYEINSDPWELTNLAKTANPALVQTLKHELSTLKACAGSTCNTQ</sequence>
<evidence type="ECO:0000256" key="6">
    <source>
        <dbReference type="PIRSR" id="PIRSR036666-50"/>
    </source>
</evidence>
<evidence type="ECO:0000256" key="5">
    <source>
        <dbReference type="ARBA" id="ARBA00023180"/>
    </source>
</evidence>
<comment type="PTM">
    <text evidence="6">The conversion to 3-oxoalanine (also known as C-formylglycine, FGly), of a serine or cysteine residue in prokaryotes and of a cysteine residue in eukaryotes, is critical for catalytic activity.</text>
</comment>
<evidence type="ECO:0000256" key="1">
    <source>
        <dbReference type="ARBA" id="ARBA00001913"/>
    </source>
</evidence>
<dbReference type="SUPFAM" id="SSF53649">
    <property type="entry name" value="Alkaline phosphatase-like"/>
    <property type="match status" value="1"/>
</dbReference>
<reference evidence="9 10" key="1">
    <citation type="journal article" date="2023" name="Sci. Data">
        <title>Genome assembly of the Korean intertidal mud-creeper Batillaria attramentaria.</title>
        <authorList>
            <person name="Patra A.K."/>
            <person name="Ho P.T."/>
            <person name="Jun S."/>
            <person name="Lee S.J."/>
            <person name="Kim Y."/>
            <person name="Won Y.J."/>
        </authorList>
    </citation>
    <scope>NUCLEOTIDE SEQUENCE [LARGE SCALE GENOMIC DNA]</scope>
    <source>
        <strain evidence="9">Wonlab-2016</strain>
    </source>
</reference>
<keyword evidence="4" id="KW-0378">Hydrolase</keyword>
<evidence type="ECO:0000256" key="2">
    <source>
        <dbReference type="ARBA" id="ARBA00008779"/>
    </source>
</evidence>
<organism evidence="9 10">
    <name type="scientific">Batillaria attramentaria</name>
    <dbReference type="NCBI Taxonomy" id="370345"/>
    <lineage>
        <taxon>Eukaryota</taxon>
        <taxon>Metazoa</taxon>
        <taxon>Spiralia</taxon>
        <taxon>Lophotrochozoa</taxon>
        <taxon>Mollusca</taxon>
        <taxon>Gastropoda</taxon>
        <taxon>Caenogastropoda</taxon>
        <taxon>Sorbeoconcha</taxon>
        <taxon>Cerithioidea</taxon>
        <taxon>Batillariidae</taxon>
        <taxon>Batillaria</taxon>
    </lineage>
</organism>
<dbReference type="GO" id="GO:0016787">
    <property type="term" value="F:hydrolase activity"/>
    <property type="evidence" value="ECO:0007669"/>
    <property type="project" value="UniProtKB-KW"/>
</dbReference>
<feature type="signal peptide" evidence="7">
    <location>
        <begin position="1"/>
        <end position="18"/>
    </location>
</feature>
<dbReference type="Gene3D" id="3.40.720.10">
    <property type="entry name" value="Alkaline Phosphatase, subunit A"/>
    <property type="match status" value="1"/>
</dbReference>
<evidence type="ECO:0000256" key="4">
    <source>
        <dbReference type="ARBA" id="ARBA00022801"/>
    </source>
</evidence>